<organism evidence="1 2">
    <name type="scientific">Hymenolepis diminuta</name>
    <name type="common">Rat tapeworm</name>
    <dbReference type="NCBI Taxonomy" id="6216"/>
    <lineage>
        <taxon>Eukaryota</taxon>
        <taxon>Metazoa</taxon>
        <taxon>Spiralia</taxon>
        <taxon>Lophotrochozoa</taxon>
        <taxon>Platyhelminthes</taxon>
        <taxon>Cestoda</taxon>
        <taxon>Eucestoda</taxon>
        <taxon>Cyclophyllidea</taxon>
        <taxon>Hymenolepididae</taxon>
        <taxon>Hymenolepis</taxon>
    </lineage>
</organism>
<accession>A0A564YLY5</accession>
<sequence length="57" mass="6423">MSFHVMSCTLRTNSGGVSESEQSRALIMLFSLARGDKFISTLFIQLSNFKKERCGDF</sequence>
<gene>
    <name evidence="1" type="ORF">WMSIL1_LOCUS7591</name>
</gene>
<protein>
    <submittedName>
        <fullName evidence="1">Uncharacterized protein</fullName>
    </submittedName>
</protein>
<proteinExistence type="predicted"/>
<dbReference type="Proteomes" id="UP000321570">
    <property type="component" value="Unassembled WGS sequence"/>
</dbReference>
<evidence type="ECO:0000313" key="1">
    <source>
        <dbReference type="EMBL" id="VUZ48275.1"/>
    </source>
</evidence>
<keyword evidence="2" id="KW-1185">Reference proteome</keyword>
<name>A0A564YLY5_HYMDI</name>
<dbReference type="AlphaFoldDB" id="A0A564YLY5"/>
<reference evidence="1 2" key="1">
    <citation type="submission" date="2019-07" db="EMBL/GenBank/DDBJ databases">
        <authorList>
            <person name="Jastrzebski P J."/>
            <person name="Paukszto L."/>
            <person name="Jastrzebski P J."/>
        </authorList>
    </citation>
    <scope>NUCLEOTIDE SEQUENCE [LARGE SCALE GENOMIC DNA]</scope>
    <source>
        <strain evidence="1 2">WMS-il1</strain>
    </source>
</reference>
<dbReference type="EMBL" id="CABIJS010000277">
    <property type="protein sequence ID" value="VUZ48275.1"/>
    <property type="molecule type" value="Genomic_DNA"/>
</dbReference>
<evidence type="ECO:0000313" key="2">
    <source>
        <dbReference type="Proteomes" id="UP000321570"/>
    </source>
</evidence>